<dbReference type="EMBL" id="SLWS01000001">
    <property type="protein sequence ID" value="TCO65055.1"/>
    <property type="molecule type" value="Genomic_DNA"/>
</dbReference>
<organism evidence="1 2">
    <name type="scientific">Actinocrispum wychmicini</name>
    <dbReference type="NCBI Taxonomy" id="1213861"/>
    <lineage>
        <taxon>Bacteria</taxon>
        <taxon>Bacillati</taxon>
        <taxon>Actinomycetota</taxon>
        <taxon>Actinomycetes</taxon>
        <taxon>Pseudonocardiales</taxon>
        <taxon>Pseudonocardiaceae</taxon>
        <taxon>Actinocrispum</taxon>
    </lineage>
</organism>
<protein>
    <recommendedName>
        <fullName evidence="3">Lipoprotein</fullName>
    </recommendedName>
</protein>
<proteinExistence type="predicted"/>
<dbReference type="OrthoDB" id="3673753at2"/>
<dbReference type="RefSeq" id="WP_132111204.1">
    <property type="nucleotide sequence ID" value="NZ_SLWS01000001.1"/>
</dbReference>
<dbReference type="Proteomes" id="UP000295680">
    <property type="component" value="Unassembled WGS sequence"/>
</dbReference>
<keyword evidence="2" id="KW-1185">Reference proteome</keyword>
<gene>
    <name evidence="1" type="ORF">EV192_101839</name>
</gene>
<evidence type="ECO:0008006" key="3">
    <source>
        <dbReference type="Google" id="ProtNLM"/>
    </source>
</evidence>
<evidence type="ECO:0000313" key="2">
    <source>
        <dbReference type="Proteomes" id="UP000295680"/>
    </source>
</evidence>
<sequence length="182" mass="19525">MTKYLVMVLLLAACGAPDSRPPSPAEAQRLAHIRSMPAAAITARVPTGAGVVVLTGRVDFANRVGDTTMTTEGRTDPAATGLLHWDRTELTFQGWTRPLRRDGSELDTTLLLLASLHTAGPDDPAALRRTVTWLRSTQLNGTPVDVFQGDHLTYWVDPAGNLRRLEAHLAGNSAPAVVDVTP</sequence>
<name>A0A4R2KES7_9PSEU</name>
<reference evidence="1 2" key="1">
    <citation type="submission" date="2019-03" db="EMBL/GenBank/DDBJ databases">
        <title>Genomic Encyclopedia of Type Strains, Phase IV (KMG-IV): sequencing the most valuable type-strain genomes for metagenomic binning, comparative biology and taxonomic classification.</title>
        <authorList>
            <person name="Goeker M."/>
        </authorList>
    </citation>
    <scope>NUCLEOTIDE SEQUENCE [LARGE SCALE GENOMIC DNA]</scope>
    <source>
        <strain evidence="1 2">DSM 45934</strain>
    </source>
</reference>
<accession>A0A4R2KES7</accession>
<evidence type="ECO:0000313" key="1">
    <source>
        <dbReference type="EMBL" id="TCO65055.1"/>
    </source>
</evidence>
<comment type="caution">
    <text evidence="1">The sequence shown here is derived from an EMBL/GenBank/DDBJ whole genome shotgun (WGS) entry which is preliminary data.</text>
</comment>
<dbReference type="AlphaFoldDB" id="A0A4R2KES7"/>